<evidence type="ECO:0000313" key="3">
    <source>
        <dbReference type="Proteomes" id="UP001165083"/>
    </source>
</evidence>
<comment type="caution">
    <text evidence="2">The sequence shown here is derived from an EMBL/GenBank/DDBJ whole genome shotgun (WGS) entry which is preliminary data.</text>
</comment>
<gene>
    <name evidence="2" type="ORF">Plil01_000860100</name>
</gene>
<proteinExistence type="predicted"/>
<feature type="region of interest" description="Disordered" evidence="1">
    <location>
        <begin position="1"/>
        <end position="77"/>
    </location>
</feature>
<evidence type="ECO:0000256" key="1">
    <source>
        <dbReference type="SAM" id="MobiDB-lite"/>
    </source>
</evidence>
<dbReference type="EMBL" id="BSXW01000417">
    <property type="protein sequence ID" value="GMF21737.1"/>
    <property type="molecule type" value="Genomic_DNA"/>
</dbReference>
<organism evidence="2 3">
    <name type="scientific">Phytophthora lilii</name>
    <dbReference type="NCBI Taxonomy" id="2077276"/>
    <lineage>
        <taxon>Eukaryota</taxon>
        <taxon>Sar</taxon>
        <taxon>Stramenopiles</taxon>
        <taxon>Oomycota</taxon>
        <taxon>Peronosporomycetes</taxon>
        <taxon>Peronosporales</taxon>
        <taxon>Peronosporaceae</taxon>
        <taxon>Phytophthora</taxon>
    </lineage>
</organism>
<reference evidence="2" key="1">
    <citation type="submission" date="2023-04" db="EMBL/GenBank/DDBJ databases">
        <title>Phytophthora lilii NBRC 32176.</title>
        <authorList>
            <person name="Ichikawa N."/>
            <person name="Sato H."/>
            <person name="Tonouchi N."/>
        </authorList>
    </citation>
    <scope>NUCLEOTIDE SEQUENCE</scope>
    <source>
        <strain evidence="2">NBRC 32176</strain>
    </source>
</reference>
<name>A0A9W6TYH7_9STRA</name>
<sequence length="230" mass="25902">MSEINSTEQAPAPSERKGKDKDKKKKLKDEKPKVKKTRRQFREEAKQARSHEVPEISEVKSDTAMDMPDRSDSATSLSPSAIVEMSHLQDEELSSLTYVATTVRYLVENETSGDFYQVRTRQRKQQASLPEHDRHRRSSLVTAQQKLRDGSVKAENWACWAILQRNGEKAVIVMILGIVAGMCWLDALNLHSGKASSSSSVAGHFLCVYSAGANRLRQNLFILIKYPFPP</sequence>
<dbReference type="Proteomes" id="UP001165083">
    <property type="component" value="Unassembled WGS sequence"/>
</dbReference>
<dbReference type="OrthoDB" id="122988at2759"/>
<keyword evidence="3" id="KW-1185">Reference proteome</keyword>
<evidence type="ECO:0000313" key="2">
    <source>
        <dbReference type="EMBL" id="GMF21737.1"/>
    </source>
</evidence>
<dbReference type="AlphaFoldDB" id="A0A9W6TYH7"/>
<accession>A0A9W6TYH7</accession>
<protein>
    <submittedName>
        <fullName evidence="2">Unnamed protein product</fullName>
    </submittedName>
</protein>
<feature type="region of interest" description="Disordered" evidence="1">
    <location>
        <begin position="117"/>
        <end position="139"/>
    </location>
</feature>
<feature type="compositionally biased region" description="Basic and acidic residues" evidence="1">
    <location>
        <begin position="14"/>
        <end position="32"/>
    </location>
</feature>
<feature type="compositionally biased region" description="Basic and acidic residues" evidence="1">
    <location>
        <begin position="40"/>
        <end position="72"/>
    </location>
</feature>